<accession>A0A098SBU4</accession>
<gene>
    <name evidence="1" type="ORF">IX84_05030</name>
</gene>
<sequence>MSGSFTKIEVLYLYRDAGNYKIYDKRVLPCSGQYTIDEMERRLRDVLIDEEYFLPRALGISQLDFGYYDAELDHDWLEFIGLCRTDQEVDTDLDFFSFVENMKQLKQEVLP</sequence>
<name>A0A098SBU4_9BACT</name>
<dbReference type="Proteomes" id="UP000029736">
    <property type="component" value="Unassembled WGS sequence"/>
</dbReference>
<dbReference type="RefSeq" id="WP_044216989.1">
    <property type="nucleotide sequence ID" value="NZ_JBKAGJ010000001.1"/>
</dbReference>
<dbReference type="EMBL" id="JPOS01000012">
    <property type="protein sequence ID" value="KGE89133.1"/>
    <property type="molecule type" value="Genomic_DNA"/>
</dbReference>
<evidence type="ECO:0000313" key="1">
    <source>
        <dbReference type="EMBL" id="KGE89133.1"/>
    </source>
</evidence>
<proteinExistence type="predicted"/>
<dbReference type="AlphaFoldDB" id="A0A098SBU4"/>
<reference evidence="1 2" key="1">
    <citation type="journal article" date="2014" name="Int. J. Syst. Evol. Microbiol.">
        <title>Phaeodactylibacter xiamenensis gen. nov., sp. nov., a member of the family Saprospiraceae isolated from the marine alga Phaeodactylum tricornutum.</title>
        <authorList>
            <person name="Chen Z.Jr."/>
            <person name="Lei X."/>
            <person name="Lai Q."/>
            <person name="Li Y."/>
            <person name="Zhang B."/>
            <person name="Zhang J."/>
            <person name="Zhang H."/>
            <person name="Yang L."/>
            <person name="Zheng W."/>
            <person name="Tian Y."/>
            <person name="Yu Z."/>
            <person name="Xu H.Jr."/>
            <person name="Zheng T."/>
        </authorList>
    </citation>
    <scope>NUCLEOTIDE SEQUENCE [LARGE SCALE GENOMIC DNA]</scope>
    <source>
        <strain evidence="1 2">KD52</strain>
    </source>
</reference>
<organism evidence="1 2">
    <name type="scientific">Phaeodactylibacter xiamenensis</name>
    <dbReference type="NCBI Taxonomy" id="1524460"/>
    <lineage>
        <taxon>Bacteria</taxon>
        <taxon>Pseudomonadati</taxon>
        <taxon>Bacteroidota</taxon>
        <taxon>Saprospiria</taxon>
        <taxon>Saprospirales</taxon>
        <taxon>Haliscomenobacteraceae</taxon>
        <taxon>Phaeodactylibacter</taxon>
    </lineage>
</organism>
<comment type="caution">
    <text evidence="1">The sequence shown here is derived from an EMBL/GenBank/DDBJ whole genome shotgun (WGS) entry which is preliminary data.</text>
</comment>
<dbReference type="OrthoDB" id="799013at2"/>
<protein>
    <submittedName>
        <fullName evidence="1">Uncharacterized protein</fullName>
    </submittedName>
</protein>
<evidence type="ECO:0000313" key="2">
    <source>
        <dbReference type="Proteomes" id="UP000029736"/>
    </source>
</evidence>
<keyword evidence="2" id="KW-1185">Reference proteome</keyword>